<keyword evidence="1 3" id="KW-0436">Ligase</keyword>
<reference evidence="6 7" key="1">
    <citation type="submission" date="2018-08" db="EMBL/GenBank/DDBJ databases">
        <title>A genome reference for cultivated species of the human gut microbiota.</title>
        <authorList>
            <person name="Zou Y."/>
            <person name="Xue W."/>
            <person name="Luo G."/>
        </authorList>
    </citation>
    <scope>NUCLEOTIDE SEQUENCE [LARGE SCALE GENOMIC DNA]</scope>
    <source>
        <strain evidence="3 6">AF19-10AC</strain>
        <strain evidence="4 7">AF31-23</strain>
    </source>
</reference>
<dbReference type="PANTHER" id="PTHR12835">
    <property type="entry name" value="BIOTIN PROTEIN LIGASE"/>
    <property type="match status" value="1"/>
</dbReference>
<dbReference type="GO" id="GO:0004077">
    <property type="term" value="F:biotin--[biotin carboxyl-carrier protein] ligase activity"/>
    <property type="evidence" value="ECO:0007669"/>
    <property type="project" value="UniProtKB-EC"/>
</dbReference>
<dbReference type="NCBIfam" id="TIGR00121">
    <property type="entry name" value="birA_ligase"/>
    <property type="match status" value="1"/>
</dbReference>
<gene>
    <name evidence="3" type="ORF">DWX27_11465</name>
    <name evidence="4" type="ORF">DWZ32_08810</name>
    <name evidence="5" type="ORF">EAJ06_17980</name>
</gene>
<evidence type="ECO:0000256" key="1">
    <source>
        <dbReference type="ARBA" id="ARBA00022598"/>
    </source>
</evidence>
<evidence type="ECO:0000313" key="5">
    <source>
        <dbReference type="EMBL" id="RYT78513.1"/>
    </source>
</evidence>
<dbReference type="EMBL" id="QRWT01000010">
    <property type="protein sequence ID" value="RGT51831.1"/>
    <property type="molecule type" value="Genomic_DNA"/>
</dbReference>
<proteinExistence type="predicted"/>
<accession>A0A3E4I6Q8</accession>
<dbReference type="SUPFAM" id="SSF55681">
    <property type="entry name" value="Class II aaRS and biotin synthetases"/>
    <property type="match status" value="1"/>
</dbReference>
<reference evidence="5 8" key="2">
    <citation type="journal article" date="2019" name="Science, e1252229">
        <title>Invertible promoters mediate bacterial phase variation, antibiotic resistance, and host adaptation in the gut.</title>
        <authorList>
            <person name="Jiang X."/>
            <person name="Hall A.B."/>
            <person name="Arthur T.D."/>
            <person name="Plichta D.R."/>
            <person name="Covington C.T."/>
            <person name="Poyet M."/>
            <person name="Crothers J."/>
            <person name="Moses P.L."/>
            <person name="Tolonen A.C."/>
            <person name="Vlamakis H."/>
            <person name="Alm E.J."/>
            <person name="Xavier R.J."/>
        </authorList>
    </citation>
    <scope>NUCLEOTIDE SEQUENCE [LARGE SCALE GENOMIC DNA]</scope>
    <source>
        <strain evidence="5">Bf_0095</strain>
        <strain evidence="8">bf_0095</strain>
    </source>
</reference>
<organism evidence="3 6">
    <name type="scientific">Bacteroides intestinalis</name>
    <dbReference type="NCBI Taxonomy" id="329854"/>
    <lineage>
        <taxon>Bacteria</taxon>
        <taxon>Pseudomonadati</taxon>
        <taxon>Bacteroidota</taxon>
        <taxon>Bacteroidia</taxon>
        <taxon>Bacteroidales</taxon>
        <taxon>Bacteroidaceae</taxon>
        <taxon>Bacteroides</taxon>
    </lineage>
</organism>
<dbReference type="OrthoDB" id="9807064at2"/>
<dbReference type="Proteomes" id="UP000284772">
    <property type="component" value="Unassembled WGS sequence"/>
</dbReference>
<dbReference type="Proteomes" id="UP000291191">
    <property type="component" value="Unassembled WGS sequence"/>
</dbReference>
<comment type="caution">
    <text evidence="3">The sequence shown here is derived from an EMBL/GenBank/DDBJ whole genome shotgun (WGS) entry which is preliminary data.</text>
</comment>
<dbReference type="EMBL" id="RCXO01000026">
    <property type="protein sequence ID" value="RYT78513.1"/>
    <property type="molecule type" value="Genomic_DNA"/>
</dbReference>
<dbReference type="InterPro" id="IPR004408">
    <property type="entry name" value="Biotin_CoA_COase_ligase"/>
</dbReference>
<dbReference type="EC" id="6.3.4.15" evidence="3"/>
<feature type="domain" description="BPL/LPL catalytic" evidence="2">
    <location>
        <begin position="8"/>
        <end position="200"/>
    </location>
</feature>
<dbReference type="Proteomes" id="UP000286003">
    <property type="component" value="Unassembled WGS sequence"/>
</dbReference>
<evidence type="ECO:0000313" key="6">
    <source>
        <dbReference type="Proteomes" id="UP000284772"/>
    </source>
</evidence>
<dbReference type="PANTHER" id="PTHR12835:SF5">
    <property type="entry name" value="BIOTIN--PROTEIN LIGASE"/>
    <property type="match status" value="1"/>
</dbReference>
<dbReference type="PROSITE" id="PS51733">
    <property type="entry name" value="BPL_LPL_CATALYTIC"/>
    <property type="match status" value="1"/>
</dbReference>
<evidence type="ECO:0000259" key="2">
    <source>
        <dbReference type="PROSITE" id="PS51733"/>
    </source>
</evidence>
<evidence type="ECO:0000313" key="4">
    <source>
        <dbReference type="EMBL" id="RHN07651.1"/>
    </source>
</evidence>
<evidence type="ECO:0000313" key="3">
    <source>
        <dbReference type="EMBL" id="RGT51831.1"/>
    </source>
</evidence>
<keyword evidence="8" id="KW-1185">Reference proteome</keyword>
<evidence type="ECO:0000313" key="8">
    <source>
        <dbReference type="Proteomes" id="UP000291191"/>
    </source>
</evidence>
<name>A0A3E4I6Q8_9BACE</name>
<dbReference type="EMBL" id="QRQM01000008">
    <property type="protein sequence ID" value="RHN07651.1"/>
    <property type="molecule type" value="Genomic_DNA"/>
</dbReference>
<sequence>MKPYPDMNKEPNVHLPSEKFPVPLLVLMETDSTNRHLTQLCDEQGIDIPEFMTVITERQTAGKGQRGNSWESEDGKNITFSFVLYPTFIEARQQFILSQLISLSIKEELDEWAEGFSIKWPNDIYWNEKKICGILIENDLSGHHIGRSISGIGVNINQEVFRSDAPNPVSLKQITREDHDRYLILANIMKRIKEYYTLLQTDCSGKIADLINTRYAHSLFRRNGFHRYADADGEFIAHLLRVEPDGRFILEDQTGKERGYLFKEVQYIP</sequence>
<protein>
    <submittedName>
        <fullName evidence="3">Biotin--[acetyl-CoA-carboxylase] ligase</fullName>
        <ecNumber evidence="3">6.3.4.15</ecNumber>
    </submittedName>
</protein>
<dbReference type="InterPro" id="IPR045864">
    <property type="entry name" value="aa-tRNA-synth_II/BPL/LPL"/>
</dbReference>
<dbReference type="InterPro" id="IPR004143">
    <property type="entry name" value="BPL_LPL_catalytic"/>
</dbReference>
<dbReference type="Pfam" id="PF03099">
    <property type="entry name" value="BPL_LplA_LipB"/>
    <property type="match status" value="1"/>
</dbReference>
<evidence type="ECO:0000313" key="7">
    <source>
        <dbReference type="Proteomes" id="UP000286003"/>
    </source>
</evidence>
<dbReference type="Gene3D" id="3.30.930.10">
    <property type="entry name" value="Bira Bifunctional Protein, Domain 2"/>
    <property type="match status" value="1"/>
</dbReference>
<dbReference type="GO" id="GO:0005737">
    <property type="term" value="C:cytoplasm"/>
    <property type="evidence" value="ECO:0007669"/>
    <property type="project" value="TreeGrafter"/>
</dbReference>
<dbReference type="CDD" id="cd16442">
    <property type="entry name" value="BPL"/>
    <property type="match status" value="1"/>
</dbReference>
<dbReference type="AlphaFoldDB" id="A0A3E4I6Q8"/>
<dbReference type="RefSeq" id="WP_115501962.1">
    <property type="nucleotide sequence ID" value="NZ_CABMMK010000002.1"/>
</dbReference>